<reference evidence="1" key="1">
    <citation type="journal article" date="2023" name="Access Microbiol">
        <title>De-novo genome assembly for Akanthomyces muscarius, a biocontrol agent of insect agricultural pests.</title>
        <authorList>
            <person name="Erdos Z."/>
            <person name="Studholme D.J."/>
            <person name="Raymond B."/>
            <person name="Sharma M."/>
        </authorList>
    </citation>
    <scope>NUCLEOTIDE SEQUENCE</scope>
    <source>
        <strain evidence="1">Ve6</strain>
    </source>
</reference>
<evidence type="ECO:0000313" key="2">
    <source>
        <dbReference type="Proteomes" id="UP001144673"/>
    </source>
</evidence>
<dbReference type="Proteomes" id="UP001144673">
    <property type="component" value="Unassembled WGS sequence"/>
</dbReference>
<dbReference type="EMBL" id="JAJHUN010000002">
    <property type="protein sequence ID" value="KAJ4161526.1"/>
    <property type="molecule type" value="Genomic_DNA"/>
</dbReference>
<sequence>MSISPDIEAKADHVLQHSKELRLSIASAERADTERADIERADIERPGIEQWRNPKKFYEWLGLLPEQERLPVLDDRIMQVKSTHGQYHPSALFLDFLRLAWDPKKEVNYRFQLCQLILFRIEKHDNGKRNGREPNNLVQFARFGCILELCKLHLYARRGEVAMQAADRLEQIARNDHDMLCAFWLQGAAHNVQKQFESALKVSLKCMSLLHEKCNDCIEQGIQVILVIAAAFRRVQNFKTAKNWRAEGLSWRRLRSSAVKKYIETTTELLENTEDAEHDDTAETSPELCKFGEEII</sequence>
<accession>A0A9W8QL54</accession>
<name>A0A9W8QL54_AKAMU</name>
<proteinExistence type="predicted"/>
<dbReference type="GeneID" id="80894721"/>
<comment type="caution">
    <text evidence="1">The sequence shown here is derived from an EMBL/GenBank/DDBJ whole genome shotgun (WGS) entry which is preliminary data.</text>
</comment>
<dbReference type="AlphaFoldDB" id="A0A9W8QL54"/>
<protein>
    <submittedName>
        <fullName evidence="1">Uncharacterized protein</fullName>
    </submittedName>
</protein>
<gene>
    <name evidence="1" type="ORF">LMH87_007562</name>
</gene>
<evidence type="ECO:0000313" key="1">
    <source>
        <dbReference type="EMBL" id="KAJ4161526.1"/>
    </source>
</evidence>
<dbReference type="RefSeq" id="XP_056057910.1">
    <property type="nucleotide sequence ID" value="XM_056199463.1"/>
</dbReference>
<keyword evidence="2" id="KW-1185">Reference proteome</keyword>
<dbReference type="KEGG" id="amus:LMH87_007562"/>
<organism evidence="1 2">
    <name type="scientific">Akanthomyces muscarius</name>
    <name type="common">Entomopathogenic fungus</name>
    <name type="synonym">Lecanicillium muscarium</name>
    <dbReference type="NCBI Taxonomy" id="2231603"/>
    <lineage>
        <taxon>Eukaryota</taxon>
        <taxon>Fungi</taxon>
        <taxon>Dikarya</taxon>
        <taxon>Ascomycota</taxon>
        <taxon>Pezizomycotina</taxon>
        <taxon>Sordariomycetes</taxon>
        <taxon>Hypocreomycetidae</taxon>
        <taxon>Hypocreales</taxon>
        <taxon>Cordycipitaceae</taxon>
        <taxon>Akanthomyces</taxon>
    </lineage>
</organism>